<evidence type="ECO:0000313" key="1">
    <source>
        <dbReference type="EMBL" id="GAA1105601.1"/>
    </source>
</evidence>
<name>A0ABN1TYE7_9ACTN</name>
<accession>A0ABN1TYE7</accession>
<comment type="caution">
    <text evidence="1">The sequence shown here is derived from an EMBL/GenBank/DDBJ whole genome shotgun (WGS) entry which is preliminary data.</text>
</comment>
<dbReference type="Proteomes" id="UP001501581">
    <property type="component" value="Unassembled WGS sequence"/>
</dbReference>
<proteinExistence type="predicted"/>
<dbReference type="EMBL" id="BAAALG010000011">
    <property type="protein sequence ID" value="GAA1105601.1"/>
    <property type="molecule type" value="Genomic_DNA"/>
</dbReference>
<keyword evidence="2" id="KW-1185">Reference proteome</keyword>
<protein>
    <submittedName>
        <fullName evidence="1">Uncharacterized protein</fullName>
    </submittedName>
</protein>
<reference evidence="1 2" key="1">
    <citation type="journal article" date="2019" name="Int. J. Syst. Evol. Microbiol.">
        <title>The Global Catalogue of Microorganisms (GCM) 10K type strain sequencing project: providing services to taxonomists for standard genome sequencing and annotation.</title>
        <authorList>
            <consortium name="The Broad Institute Genomics Platform"/>
            <consortium name="The Broad Institute Genome Sequencing Center for Infectious Disease"/>
            <person name="Wu L."/>
            <person name="Ma J."/>
        </authorList>
    </citation>
    <scope>NUCLEOTIDE SEQUENCE [LARGE SCALE GENOMIC DNA]</scope>
    <source>
        <strain evidence="1 2">JCM 13008</strain>
    </source>
</reference>
<organism evidence="1 2">
    <name type="scientific">Nocardioides dubius</name>
    <dbReference type="NCBI Taxonomy" id="317019"/>
    <lineage>
        <taxon>Bacteria</taxon>
        <taxon>Bacillati</taxon>
        <taxon>Actinomycetota</taxon>
        <taxon>Actinomycetes</taxon>
        <taxon>Propionibacteriales</taxon>
        <taxon>Nocardioidaceae</taxon>
        <taxon>Nocardioides</taxon>
    </lineage>
</organism>
<gene>
    <name evidence="1" type="ORF">GCM10009668_26320</name>
</gene>
<sequence length="74" mass="8070">MEAEPLGPEDRCAVLRGAGSESGARPVPESLAAVLEFGELFPPPRADPLPDMREVWARARARGGTTDLDRDRRK</sequence>
<evidence type="ECO:0000313" key="2">
    <source>
        <dbReference type="Proteomes" id="UP001501581"/>
    </source>
</evidence>